<dbReference type="Proteomes" id="UP001596512">
    <property type="component" value="Unassembled WGS sequence"/>
</dbReference>
<feature type="compositionally biased region" description="Low complexity" evidence="1">
    <location>
        <begin position="198"/>
        <end position="213"/>
    </location>
</feature>
<accession>A0ABW2TM72</accession>
<feature type="compositionally biased region" description="Polar residues" evidence="1">
    <location>
        <begin position="214"/>
        <end position="225"/>
    </location>
</feature>
<feature type="region of interest" description="Disordered" evidence="1">
    <location>
        <begin position="186"/>
        <end position="283"/>
    </location>
</feature>
<dbReference type="EMBL" id="JBHTEY010000004">
    <property type="protein sequence ID" value="MFC7614057.1"/>
    <property type="molecule type" value="Genomic_DNA"/>
</dbReference>
<feature type="compositionally biased region" description="Low complexity" evidence="1">
    <location>
        <begin position="243"/>
        <end position="252"/>
    </location>
</feature>
<gene>
    <name evidence="2" type="ORF">ACFQV2_11380</name>
</gene>
<name>A0ABW2TM72_9PSEU</name>
<sequence length="283" mass="31254">MTALKILIAPCYGNPKSRRRFDTTIAEPVSLDASGPAAKLTAGQREALTALHPDGEARFWGATAAHTRAMSTLSRGDIVLFTGDNKVKAIGEVGYQFQNPAFADELWRYDEKDEDYAFIYSVTGVRLINRDKAALLSLPGFNPKDPLTGQRFVRDPQVEPIVEAFEIRSEAVERKLVEGLQERLNGSRVVPGRRTEPGRSSGRPPPRRTSSSGWKLNSWSGTPTTAVGRVRSGSAPRPAGCPTSTARPTARSRSSRRRAWPRRRRSGRPWRSCSTTRPTPRCP</sequence>
<evidence type="ECO:0000313" key="2">
    <source>
        <dbReference type="EMBL" id="MFC7614057.1"/>
    </source>
</evidence>
<reference evidence="3" key="1">
    <citation type="journal article" date="2019" name="Int. J. Syst. Evol. Microbiol.">
        <title>The Global Catalogue of Microorganisms (GCM) 10K type strain sequencing project: providing services to taxonomists for standard genome sequencing and annotation.</title>
        <authorList>
            <consortium name="The Broad Institute Genomics Platform"/>
            <consortium name="The Broad Institute Genome Sequencing Center for Infectious Disease"/>
            <person name="Wu L."/>
            <person name="Ma J."/>
        </authorList>
    </citation>
    <scope>NUCLEOTIDE SEQUENCE [LARGE SCALE GENOMIC DNA]</scope>
    <source>
        <strain evidence="3">JCM 17695</strain>
    </source>
</reference>
<feature type="compositionally biased region" description="Basic residues" evidence="1">
    <location>
        <begin position="253"/>
        <end position="268"/>
    </location>
</feature>
<organism evidence="2 3">
    <name type="scientific">Actinokineospora soli</name>
    <dbReference type="NCBI Taxonomy" id="1048753"/>
    <lineage>
        <taxon>Bacteria</taxon>
        <taxon>Bacillati</taxon>
        <taxon>Actinomycetota</taxon>
        <taxon>Actinomycetes</taxon>
        <taxon>Pseudonocardiales</taxon>
        <taxon>Pseudonocardiaceae</taxon>
        <taxon>Actinokineospora</taxon>
    </lineage>
</organism>
<evidence type="ECO:0000256" key="1">
    <source>
        <dbReference type="SAM" id="MobiDB-lite"/>
    </source>
</evidence>
<protein>
    <submittedName>
        <fullName evidence="2">Uncharacterized protein</fullName>
    </submittedName>
</protein>
<keyword evidence="3" id="KW-1185">Reference proteome</keyword>
<feature type="compositionally biased region" description="Polar residues" evidence="1">
    <location>
        <begin position="273"/>
        <end position="283"/>
    </location>
</feature>
<proteinExistence type="predicted"/>
<comment type="caution">
    <text evidence="2">The sequence shown here is derived from an EMBL/GenBank/DDBJ whole genome shotgun (WGS) entry which is preliminary data.</text>
</comment>
<evidence type="ECO:0000313" key="3">
    <source>
        <dbReference type="Proteomes" id="UP001596512"/>
    </source>
</evidence>